<feature type="region of interest" description="Disordered" evidence="4">
    <location>
        <begin position="203"/>
        <end position="229"/>
    </location>
</feature>
<dbReference type="PANTHER" id="PTHR30404">
    <property type="entry name" value="N-ACETYLMURAMOYL-L-ALANINE AMIDASE"/>
    <property type="match status" value="1"/>
</dbReference>
<evidence type="ECO:0000313" key="7">
    <source>
        <dbReference type="Proteomes" id="UP000595362"/>
    </source>
</evidence>
<proteinExistence type="predicted"/>
<accession>A0A7T5R380</accession>
<feature type="domain" description="MurNAc-LAA" evidence="5">
    <location>
        <begin position="297"/>
        <end position="451"/>
    </location>
</feature>
<dbReference type="Pfam" id="PF01520">
    <property type="entry name" value="Amidase_3"/>
    <property type="match status" value="1"/>
</dbReference>
<organism evidence="6 7">
    <name type="scientific">Micavibrio aeruginosavorus</name>
    <dbReference type="NCBI Taxonomy" id="349221"/>
    <lineage>
        <taxon>Bacteria</taxon>
        <taxon>Pseudomonadati</taxon>
        <taxon>Bdellovibrionota</taxon>
        <taxon>Bdellovibrionia</taxon>
        <taxon>Bdellovibrionales</taxon>
        <taxon>Pseudobdellovibrionaceae</taxon>
        <taxon>Micavibrio</taxon>
    </lineage>
</organism>
<keyword evidence="3" id="KW-0378">Hydrolase</keyword>
<dbReference type="EMBL" id="CP066681">
    <property type="protein sequence ID" value="QQG36674.1"/>
    <property type="molecule type" value="Genomic_DNA"/>
</dbReference>
<dbReference type="InterPro" id="IPR002508">
    <property type="entry name" value="MurNAc-LAA_cat"/>
</dbReference>
<feature type="compositionally biased region" description="Polar residues" evidence="4">
    <location>
        <begin position="148"/>
        <end position="168"/>
    </location>
</feature>
<name>A0A7T5R380_9BACT</name>
<reference evidence="6 7" key="1">
    <citation type="submission" date="2020-07" db="EMBL/GenBank/DDBJ databases">
        <title>Huge and variable diversity of episymbiotic CPR bacteria and DPANN archaea in groundwater ecosystems.</title>
        <authorList>
            <person name="He C.Y."/>
            <person name="Keren R."/>
            <person name="Whittaker M."/>
            <person name="Farag I.F."/>
            <person name="Doudna J."/>
            <person name="Cate J.H.D."/>
            <person name="Banfield J.F."/>
        </authorList>
    </citation>
    <scope>NUCLEOTIDE SEQUENCE [LARGE SCALE GENOMIC DNA]</scope>
    <source>
        <strain evidence="6">NC_groundwater_70_Ag_B-0.1um_54_66</strain>
    </source>
</reference>
<feature type="region of interest" description="Disordered" evidence="4">
    <location>
        <begin position="148"/>
        <end position="182"/>
    </location>
</feature>
<dbReference type="GO" id="GO:0030288">
    <property type="term" value="C:outer membrane-bounded periplasmic space"/>
    <property type="evidence" value="ECO:0007669"/>
    <property type="project" value="TreeGrafter"/>
</dbReference>
<dbReference type="InterPro" id="IPR050695">
    <property type="entry name" value="N-acetylmuramoyl_amidase_3"/>
</dbReference>
<dbReference type="Gene3D" id="2.60.40.3500">
    <property type="match status" value="1"/>
</dbReference>
<dbReference type="GO" id="GO:0009253">
    <property type="term" value="P:peptidoglycan catabolic process"/>
    <property type="evidence" value="ECO:0007669"/>
    <property type="project" value="InterPro"/>
</dbReference>
<protein>
    <recommendedName>
        <fullName evidence="2">N-acetylmuramoyl-L-alanine amidase</fullName>
        <ecNumber evidence="2">3.5.1.28</ecNumber>
    </recommendedName>
</protein>
<dbReference type="Proteomes" id="UP000595362">
    <property type="component" value="Chromosome"/>
</dbReference>
<sequence length="463" mass="50936">MTTSLPAYAFSVNDIRFGSHPDKIRMVLELSDIQPFRVQTARNPWQMIIDMPDFEWHAANIGRPQGATITSIRQGALQAGISRIVIDFQHPVVIASAFILPRDAANNKPDRLVIDFKRSDEAVFNAQGGKTFGKLQVPPFENAAAVQQNSAHPTARPQMTATESNPSHTLPGPITIPARKPLPPVADNSSAIPLETTLETASATPQVVDVGTPVPQRKPEAYAPDKSLHKSGEKPVIVIDPGHGGVDPGALGANGVYEKQITLGMAKALKEELERTGRYKVVLTREKDTYLKLYKRVDFARQHNADLFISLHADSIGKANVQGASVYTLSEKASDEQTALLADRENRADLIAGLDLNTSDEQVATILVDLTMRDTMNQSKFFANKLVDHLDNNIKMLENPHRYAGFAVLKAPDIPSVLIEMGFMSNPREAEQLAKPEYRRTLARALVTGIDAYFNKLHQMQRS</sequence>
<dbReference type="CDD" id="cd02696">
    <property type="entry name" value="MurNAc-LAA"/>
    <property type="match status" value="1"/>
</dbReference>
<dbReference type="EC" id="3.5.1.28" evidence="2"/>
<evidence type="ECO:0000256" key="4">
    <source>
        <dbReference type="SAM" id="MobiDB-lite"/>
    </source>
</evidence>
<dbReference type="PANTHER" id="PTHR30404:SF0">
    <property type="entry name" value="N-ACETYLMURAMOYL-L-ALANINE AMIDASE AMIC"/>
    <property type="match status" value="1"/>
</dbReference>
<dbReference type="SMART" id="SM00646">
    <property type="entry name" value="Ami_3"/>
    <property type="match status" value="1"/>
</dbReference>
<dbReference type="GO" id="GO:0008745">
    <property type="term" value="F:N-acetylmuramoyl-L-alanine amidase activity"/>
    <property type="evidence" value="ECO:0007669"/>
    <property type="project" value="UniProtKB-EC"/>
</dbReference>
<evidence type="ECO:0000313" key="6">
    <source>
        <dbReference type="EMBL" id="QQG36674.1"/>
    </source>
</evidence>
<gene>
    <name evidence="6" type="ORF">HYS17_02560</name>
</gene>
<evidence type="ECO:0000256" key="1">
    <source>
        <dbReference type="ARBA" id="ARBA00001561"/>
    </source>
</evidence>
<dbReference type="FunFam" id="3.40.630.40:FF:000005">
    <property type="entry name" value="N-acetylmuramoyl-L-alanine amidase (AmiA)"/>
    <property type="match status" value="1"/>
</dbReference>
<evidence type="ECO:0000259" key="5">
    <source>
        <dbReference type="SMART" id="SM00646"/>
    </source>
</evidence>
<dbReference type="AlphaFoldDB" id="A0A7T5R380"/>
<dbReference type="Gene3D" id="3.40.630.40">
    <property type="entry name" value="Zn-dependent exopeptidases"/>
    <property type="match status" value="1"/>
</dbReference>
<comment type="catalytic activity">
    <reaction evidence="1">
        <text>Hydrolyzes the link between N-acetylmuramoyl residues and L-amino acid residues in certain cell-wall glycopeptides.</text>
        <dbReference type="EC" id="3.5.1.28"/>
    </reaction>
</comment>
<evidence type="ECO:0000256" key="3">
    <source>
        <dbReference type="ARBA" id="ARBA00022801"/>
    </source>
</evidence>
<evidence type="ECO:0000256" key="2">
    <source>
        <dbReference type="ARBA" id="ARBA00011901"/>
    </source>
</evidence>
<dbReference type="SUPFAM" id="SSF53187">
    <property type="entry name" value="Zn-dependent exopeptidases"/>
    <property type="match status" value="1"/>
</dbReference>